<keyword evidence="6" id="KW-0677">Repeat</keyword>
<dbReference type="FunFam" id="3.30.505.10:FF:000012">
    <property type="entry name" value="Tyrosine-protein phosphatase non-receptor type"/>
    <property type="match status" value="1"/>
</dbReference>
<gene>
    <name evidence="18" type="primary">LOC107714609</name>
</gene>
<name>A0A673FV79_9TELE</name>
<dbReference type="InterPro" id="IPR029021">
    <property type="entry name" value="Prot-tyrosine_phosphatase-like"/>
</dbReference>
<dbReference type="InterPro" id="IPR052123">
    <property type="entry name" value="Non-rcpt_Tyr_Phosphatase"/>
</dbReference>
<comment type="subcellular location">
    <subcellularLocation>
        <location evidence="1">Cytoplasm</location>
    </subcellularLocation>
</comment>
<dbReference type="SMART" id="SM00194">
    <property type="entry name" value="PTPc"/>
    <property type="match status" value="1"/>
</dbReference>
<evidence type="ECO:0000259" key="17">
    <source>
        <dbReference type="PROSITE" id="PS50056"/>
    </source>
</evidence>
<dbReference type="SUPFAM" id="SSF52799">
    <property type="entry name" value="(Phosphotyrosine protein) phosphatases II"/>
    <property type="match status" value="1"/>
</dbReference>
<protein>
    <recommendedName>
        <fullName evidence="3">protein-tyrosine-phosphatase</fullName>
        <ecNumber evidence="3">3.1.3.48</ecNumber>
    </recommendedName>
</protein>
<dbReference type="InterPro" id="IPR012152">
    <property type="entry name" value="Tyr_Pase_non-rcpt_typ-6/11"/>
</dbReference>
<evidence type="ECO:0000256" key="12">
    <source>
        <dbReference type="PIRSR" id="PIRSR000929-1"/>
    </source>
</evidence>
<evidence type="ECO:0000256" key="7">
    <source>
        <dbReference type="ARBA" id="ARBA00022801"/>
    </source>
</evidence>
<dbReference type="InterPro" id="IPR016130">
    <property type="entry name" value="Tyr_Pase_AS"/>
</dbReference>
<dbReference type="InterPro" id="IPR036860">
    <property type="entry name" value="SH2_dom_sf"/>
</dbReference>
<dbReference type="CDD" id="cd09931">
    <property type="entry name" value="SH2_C-SH2_SHP_like"/>
    <property type="match status" value="1"/>
</dbReference>
<evidence type="ECO:0000313" key="18">
    <source>
        <dbReference type="Ensembl" id="ENSSRHP00000005094.1"/>
    </source>
</evidence>
<dbReference type="SMART" id="SM00252">
    <property type="entry name" value="SH2"/>
    <property type="match status" value="2"/>
</dbReference>
<evidence type="ECO:0000256" key="3">
    <source>
        <dbReference type="ARBA" id="ARBA00013064"/>
    </source>
</evidence>
<feature type="domain" description="Tyrosine-protein phosphatase" evidence="16">
    <location>
        <begin position="248"/>
        <end position="515"/>
    </location>
</feature>
<dbReference type="PROSITE" id="PS50056">
    <property type="entry name" value="TYR_PHOSPHATASE_2"/>
    <property type="match status" value="1"/>
</dbReference>
<reference evidence="18" key="2">
    <citation type="submission" date="2025-09" db="UniProtKB">
        <authorList>
            <consortium name="Ensembl"/>
        </authorList>
    </citation>
    <scope>IDENTIFICATION</scope>
</reference>
<evidence type="ECO:0000256" key="9">
    <source>
        <dbReference type="ARBA" id="ARBA00022999"/>
    </source>
</evidence>
<dbReference type="Gene3D" id="3.90.190.10">
    <property type="entry name" value="Protein tyrosine phosphatase superfamily"/>
    <property type="match status" value="1"/>
</dbReference>
<feature type="domain" description="Tyrosine specific protein phosphatases" evidence="17">
    <location>
        <begin position="430"/>
        <end position="506"/>
    </location>
</feature>
<dbReference type="InterPro" id="IPR003595">
    <property type="entry name" value="Tyr_Pase_cat"/>
</dbReference>
<dbReference type="Gene3D" id="3.30.505.10">
    <property type="entry name" value="SH2 domain"/>
    <property type="match status" value="2"/>
</dbReference>
<feature type="domain" description="SH2" evidence="15">
    <location>
        <begin position="113"/>
        <end position="213"/>
    </location>
</feature>
<dbReference type="GO" id="GO:0005737">
    <property type="term" value="C:cytoplasm"/>
    <property type="evidence" value="ECO:0007669"/>
    <property type="project" value="UniProtKB-SubCell"/>
</dbReference>
<evidence type="ECO:0000259" key="16">
    <source>
        <dbReference type="PROSITE" id="PS50055"/>
    </source>
</evidence>
<proteinExistence type="inferred from homology"/>
<feature type="domain" description="SH2" evidence="15">
    <location>
        <begin position="7"/>
        <end position="103"/>
    </location>
</feature>
<evidence type="ECO:0000313" key="19">
    <source>
        <dbReference type="Proteomes" id="UP000472270"/>
    </source>
</evidence>
<evidence type="ECO:0000256" key="2">
    <source>
        <dbReference type="ARBA" id="ARBA00010750"/>
    </source>
</evidence>
<keyword evidence="19" id="KW-1185">Reference proteome</keyword>
<evidence type="ECO:0000256" key="1">
    <source>
        <dbReference type="ARBA" id="ARBA00004496"/>
    </source>
</evidence>
<evidence type="ECO:0000256" key="6">
    <source>
        <dbReference type="ARBA" id="ARBA00022737"/>
    </source>
</evidence>
<evidence type="ECO:0000256" key="10">
    <source>
        <dbReference type="ARBA" id="ARBA00034734"/>
    </source>
</evidence>
<organism evidence="18 19">
    <name type="scientific">Sinocyclocheilus rhinocerous</name>
    <dbReference type="NCBI Taxonomy" id="307959"/>
    <lineage>
        <taxon>Eukaryota</taxon>
        <taxon>Metazoa</taxon>
        <taxon>Chordata</taxon>
        <taxon>Craniata</taxon>
        <taxon>Vertebrata</taxon>
        <taxon>Euteleostomi</taxon>
        <taxon>Actinopterygii</taxon>
        <taxon>Neopterygii</taxon>
        <taxon>Teleostei</taxon>
        <taxon>Ostariophysi</taxon>
        <taxon>Cypriniformes</taxon>
        <taxon>Cyprinidae</taxon>
        <taxon>Cyprininae</taxon>
        <taxon>Sinocyclocheilus</taxon>
    </lineage>
</organism>
<comment type="similarity">
    <text evidence="2">Belongs to the protein-tyrosine phosphatase family. Non-receptor class 2 subfamily.</text>
</comment>
<dbReference type="PANTHER" id="PTHR46257:SF4">
    <property type="entry name" value="TYROSINE-PROTEIN PHOSPHATASE NON-RECEPTOR TYPE 6"/>
    <property type="match status" value="1"/>
</dbReference>
<dbReference type="Pfam" id="PF00017">
    <property type="entry name" value="SH2"/>
    <property type="match status" value="2"/>
</dbReference>
<dbReference type="SUPFAM" id="SSF55550">
    <property type="entry name" value="SH2 domain"/>
    <property type="match status" value="2"/>
</dbReference>
<dbReference type="PROSITE" id="PS00383">
    <property type="entry name" value="TYR_PHOSPHATASE_1"/>
    <property type="match status" value="1"/>
</dbReference>
<evidence type="ECO:0000256" key="11">
    <source>
        <dbReference type="ARBA" id="ARBA00051722"/>
    </source>
</evidence>
<dbReference type="AlphaFoldDB" id="A0A673FV79"/>
<comment type="catalytic activity">
    <reaction evidence="11">
        <text>O-phospho-L-tyrosyl-[protein] + H2O = L-tyrosyl-[protein] + phosphate</text>
        <dbReference type="Rhea" id="RHEA:10684"/>
        <dbReference type="Rhea" id="RHEA-COMP:10136"/>
        <dbReference type="Rhea" id="RHEA-COMP:20101"/>
        <dbReference type="ChEBI" id="CHEBI:15377"/>
        <dbReference type="ChEBI" id="CHEBI:43474"/>
        <dbReference type="ChEBI" id="CHEBI:46858"/>
        <dbReference type="ChEBI" id="CHEBI:61978"/>
        <dbReference type="EC" id="3.1.3.48"/>
    </reaction>
</comment>
<keyword evidence="7" id="KW-0378">Hydrolase</keyword>
<dbReference type="FunFam" id="3.90.190.10:FF:000045">
    <property type="entry name" value="Tyrosine-protein phosphatase non-receptor type 12"/>
    <property type="match status" value="1"/>
</dbReference>
<feature type="binding site" evidence="13">
    <location>
        <position position="419"/>
    </location>
    <ligand>
        <name>substrate</name>
    </ligand>
</feature>
<dbReference type="PRINTS" id="PR00401">
    <property type="entry name" value="SH2DOMAIN"/>
</dbReference>
<dbReference type="GO" id="GO:0030154">
    <property type="term" value="P:cell differentiation"/>
    <property type="evidence" value="ECO:0007669"/>
    <property type="project" value="TreeGrafter"/>
</dbReference>
<dbReference type="InterPro" id="IPR000387">
    <property type="entry name" value="Tyr_Pase_dom"/>
</dbReference>
<feature type="binding site" evidence="13">
    <location>
        <position position="500"/>
    </location>
    <ligand>
        <name>substrate</name>
    </ligand>
</feature>
<evidence type="ECO:0000256" key="4">
    <source>
        <dbReference type="ARBA" id="ARBA00022490"/>
    </source>
</evidence>
<dbReference type="GO" id="GO:0000278">
    <property type="term" value="P:mitotic cell cycle"/>
    <property type="evidence" value="ECO:0007669"/>
    <property type="project" value="TreeGrafter"/>
</dbReference>
<dbReference type="SMART" id="SM00404">
    <property type="entry name" value="PTPc_motif"/>
    <property type="match status" value="1"/>
</dbReference>
<accession>A0A673FV79</accession>
<dbReference type="GO" id="GO:0035556">
    <property type="term" value="P:intracellular signal transduction"/>
    <property type="evidence" value="ECO:0007669"/>
    <property type="project" value="TreeGrafter"/>
</dbReference>
<dbReference type="PROSITE" id="PS50055">
    <property type="entry name" value="TYR_PHOSPHATASE_PTP"/>
    <property type="match status" value="1"/>
</dbReference>
<dbReference type="FunFam" id="3.30.505.10:FF:000018">
    <property type="entry name" value="Tyrosine-protein phosphatase non-receptor type"/>
    <property type="match status" value="1"/>
</dbReference>
<dbReference type="GO" id="GO:0001784">
    <property type="term" value="F:phosphotyrosine residue binding"/>
    <property type="evidence" value="ECO:0007669"/>
    <property type="project" value="TreeGrafter"/>
</dbReference>
<dbReference type="CDD" id="cd10340">
    <property type="entry name" value="SH2_N-SH2_SHP_like"/>
    <property type="match status" value="1"/>
</dbReference>
<keyword evidence="9 14" id="KW-0727">SH2 domain</keyword>
<evidence type="ECO:0000256" key="14">
    <source>
        <dbReference type="PROSITE-ProRule" id="PRU00191"/>
    </source>
</evidence>
<dbReference type="PANTHER" id="PTHR46257">
    <property type="entry name" value="TYROSINE-PROTEIN PHOSPHATASE CORKSCREW"/>
    <property type="match status" value="1"/>
</dbReference>
<evidence type="ECO:0000256" key="13">
    <source>
        <dbReference type="PIRSR" id="PIRSR000929-2"/>
    </source>
</evidence>
<reference evidence="18" key="1">
    <citation type="submission" date="2025-08" db="UniProtKB">
        <authorList>
            <consortium name="Ensembl"/>
        </authorList>
    </citation>
    <scope>IDENTIFICATION</scope>
</reference>
<dbReference type="Proteomes" id="UP000472270">
    <property type="component" value="Unassembled WGS sequence"/>
</dbReference>
<evidence type="ECO:0000259" key="15">
    <source>
        <dbReference type="PROSITE" id="PS50001"/>
    </source>
</evidence>
<dbReference type="Pfam" id="PF00102">
    <property type="entry name" value="Y_phosphatase"/>
    <property type="match status" value="1"/>
</dbReference>
<sequence>VVSHGEWFHRDLSGIDAESVLKSRGVHGSFLARPSKKNVGDFSLSVRVGDIITHIRIQNTGDYYDLYGGEKFATLAELVEYYTGDHGTLQDKDGTVIELKYPLNCSDPTTERWYHGHLSGPNAEKLLRERDEPGTFLVRESLSKPGDFVLSVLTNDLTSSGRRVSHIKVMCNNDRYTVGGKEVFDTLADLVEHFKRTGIEELSGTMVFLKQPYYSTRLNAADIQSRVKQLDQTSDNMDGADKKIKAGFWEEFDALQKLETKVTKSRDEGMRPENKSKNRYKNILPFDDTRVTLQNADPNVVGSDYINANYIVNKLMDINYQKVYIACQGCLATTVNDFWQMVWQEKSRVIVMTTREVEKGRNKCVPYWPTTEGESKEAGRYVVTLLSEKDAADYKVRVMELTKEPARTIWHYQYLSWPDHGVPQEPGGVLSFLEQVNVKQHELSSTGPMIIHCSAGIGRTGTIVVIDMLIDNIDAKGLDCDIDIQKCIQMVRDQRSGMVQTEAQYKFIYLAVLQYIESTKVTRRAVMVRTWLRIMVRGF</sequence>
<keyword evidence="4" id="KW-0963">Cytoplasm</keyword>
<evidence type="ECO:0000256" key="5">
    <source>
        <dbReference type="ARBA" id="ARBA00022553"/>
    </source>
</evidence>
<keyword evidence="8" id="KW-0904">Protein phosphatase</keyword>
<keyword evidence="5" id="KW-0597">Phosphoprotein</keyword>
<dbReference type="Ensembl" id="ENSSRHT00000005289.1">
    <property type="protein sequence ID" value="ENSSRHP00000005094.1"/>
    <property type="gene ID" value="ENSSRHG00000002878.1"/>
</dbReference>
<dbReference type="GO" id="GO:0004726">
    <property type="term" value="F:non-membrane spanning protein tyrosine phosphatase activity"/>
    <property type="evidence" value="ECO:0007669"/>
    <property type="project" value="TreeGrafter"/>
</dbReference>
<dbReference type="PRINTS" id="PR00700">
    <property type="entry name" value="PRTYPHPHTASE"/>
</dbReference>
<dbReference type="EC" id="3.1.3.48" evidence="3"/>
<evidence type="ECO:0000256" key="8">
    <source>
        <dbReference type="ARBA" id="ARBA00022912"/>
    </source>
</evidence>
<dbReference type="PROSITE" id="PS50001">
    <property type="entry name" value="SH2"/>
    <property type="match status" value="2"/>
</dbReference>
<dbReference type="InterPro" id="IPR000980">
    <property type="entry name" value="SH2"/>
</dbReference>
<dbReference type="InterPro" id="IPR000242">
    <property type="entry name" value="PTP_cat"/>
</dbReference>
<feature type="active site" description="Phosphocysteine intermediate" evidence="12">
    <location>
        <position position="453"/>
    </location>
</feature>
<comment type="similarity">
    <text evidence="10">Belongs to the protein-tyrosine phosphatase family. Non-receptor class 4 subfamily.</text>
</comment>
<dbReference type="PIRSF" id="PIRSF000929">
    <property type="entry name" value="Tyr-Ptase_nr_6"/>
    <property type="match status" value="1"/>
</dbReference>